<dbReference type="InterPro" id="IPR001279">
    <property type="entry name" value="Metallo-B-lactamas"/>
</dbReference>
<evidence type="ECO:0000256" key="6">
    <source>
        <dbReference type="ARBA" id="ARBA00022833"/>
    </source>
</evidence>
<protein>
    <recommendedName>
        <fullName evidence="12">Transcription termination factor FttA</fullName>
        <ecNumber evidence="12">3.1.-.-</ecNumber>
    </recommendedName>
</protein>
<keyword evidence="11" id="KW-0804">Transcription</keyword>
<keyword evidence="5 12" id="KW-0378">Hydrolase</keyword>
<dbReference type="InterPro" id="IPR033769">
    <property type="entry name" value="TffA_KH"/>
</dbReference>
<dbReference type="GO" id="GO:0004521">
    <property type="term" value="F:RNA endonuclease activity"/>
    <property type="evidence" value="ECO:0007669"/>
    <property type="project" value="UniProtKB-UniRule"/>
</dbReference>
<evidence type="ECO:0000256" key="2">
    <source>
        <dbReference type="ARBA" id="ARBA00022722"/>
    </source>
</evidence>
<dbReference type="EC" id="3.1.-.-" evidence="12"/>
<dbReference type="GO" id="GO:0004532">
    <property type="term" value="F:RNA exonuclease activity"/>
    <property type="evidence" value="ECO:0007669"/>
    <property type="project" value="UniProtKB-UniRule"/>
</dbReference>
<keyword evidence="7 12" id="KW-0269">Exonuclease</keyword>
<keyword evidence="10 12" id="KW-0238">DNA-binding</keyword>
<evidence type="ECO:0000313" key="15">
    <source>
        <dbReference type="EMBL" id="HHP67854.1"/>
    </source>
</evidence>
<feature type="binding site" evidence="12">
    <location>
        <position position="256"/>
    </location>
    <ligand>
        <name>Zn(2+)</name>
        <dbReference type="ChEBI" id="CHEBI:29105"/>
        <label>2</label>
    </ligand>
</feature>
<dbReference type="InterPro" id="IPR015946">
    <property type="entry name" value="KH_dom-like_a/b"/>
</dbReference>
<dbReference type="Gene3D" id="3.30.300.20">
    <property type="match status" value="1"/>
</dbReference>
<comment type="function">
    <text evidence="12">Terminates transcription on the whole genome. Termination is linked to FttA-mediated RNA cleavage and does not require NTP hydrolysis. Cleaves endonucleolytically at the RNA exit channel of RNA polymerase (RNAP); the 5'-3' exonuclease activity of this protein degrades the nascent RNA released from RNAP.</text>
</comment>
<keyword evidence="8 12" id="KW-0694">RNA-binding</keyword>
<evidence type="ECO:0000256" key="5">
    <source>
        <dbReference type="ARBA" id="ARBA00022801"/>
    </source>
</evidence>
<dbReference type="Gene3D" id="3.40.50.10890">
    <property type="match status" value="1"/>
</dbReference>
<feature type="binding site" evidence="12">
    <location>
        <position position="361"/>
    </location>
    <ligand>
        <name>Zn(2+)</name>
        <dbReference type="ChEBI" id="CHEBI:29105"/>
        <label>2</label>
    </ligand>
</feature>
<dbReference type="SMART" id="SM00849">
    <property type="entry name" value="Lactamase_B"/>
    <property type="match status" value="1"/>
</dbReference>
<keyword evidence="1 12" id="KW-0806">Transcription termination</keyword>
<feature type="domain" description="Beta-Casp" evidence="14">
    <location>
        <begin position="428"/>
        <end position="551"/>
    </location>
</feature>
<dbReference type="EMBL" id="DRYK01000048">
    <property type="protein sequence ID" value="HHP67854.1"/>
    <property type="molecule type" value="Genomic_DNA"/>
</dbReference>
<dbReference type="GO" id="GO:0003677">
    <property type="term" value="F:DNA binding"/>
    <property type="evidence" value="ECO:0007669"/>
    <property type="project" value="UniProtKB-KW"/>
</dbReference>
<organism evidence="15">
    <name type="scientific">Thermogladius calderae</name>
    <dbReference type="NCBI Taxonomy" id="1200300"/>
    <lineage>
        <taxon>Archaea</taxon>
        <taxon>Thermoproteota</taxon>
        <taxon>Thermoprotei</taxon>
        <taxon>Desulfurococcales</taxon>
        <taxon>Desulfurococcaceae</taxon>
        <taxon>Thermogladius</taxon>
    </lineage>
</organism>
<dbReference type="CDD" id="cd22532">
    <property type="entry name" value="KH-II_CPSF_arch_rpt1"/>
    <property type="match status" value="1"/>
</dbReference>
<comment type="caution">
    <text evidence="12">Lacks conserved residue(s) required for the propagation of feature annotation.</text>
</comment>
<keyword evidence="2 12" id="KW-0540">Nuclease</keyword>
<feature type="domain" description="Metallo-beta-lactamase" evidence="13">
    <location>
        <begin position="200"/>
        <end position="412"/>
    </location>
</feature>
<evidence type="ECO:0000256" key="7">
    <source>
        <dbReference type="ARBA" id="ARBA00022839"/>
    </source>
</evidence>
<accession>A0A7J3XYQ9</accession>
<dbReference type="PANTHER" id="PTHR11203:SF51">
    <property type="entry name" value="CLEAVAGE AND POLYADENYLATION SPECIFICITY FACTOR"/>
    <property type="match status" value="1"/>
</dbReference>
<dbReference type="CDD" id="cd16295">
    <property type="entry name" value="TTHA0252-CPSF-like_MBL-fold"/>
    <property type="match status" value="1"/>
</dbReference>
<evidence type="ECO:0000256" key="1">
    <source>
        <dbReference type="ARBA" id="ARBA00022472"/>
    </source>
</evidence>
<evidence type="ECO:0000256" key="12">
    <source>
        <dbReference type="HAMAP-Rule" id="MF_00870"/>
    </source>
</evidence>
<keyword evidence="6 12" id="KW-0862">Zinc</keyword>
<dbReference type="InterPro" id="IPR036866">
    <property type="entry name" value="RibonucZ/Hydroxyglut_hydro"/>
</dbReference>
<dbReference type="InterPro" id="IPR022712">
    <property type="entry name" value="Beta_Casp"/>
</dbReference>
<feature type="region of interest" description="KHa" evidence="12">
    <location>
        <begin position="9"/>
        <end position="76"/>
    </location>
</feature>
<feature type="binding site" evidence="12">
    <location>
        <position position="338"/>
    </location>
    <ligand>
        <name>Zn(2+)</name>
        <dbReference type="ChEBI" id="CHEBI:29105"/>
        <label>1</label>
    </ligand>
</feature>
<dbReference type="Gene3D" id="3.60.15.10">
    <property type="entry name" value="Ribonuclease Z/Hydroxyacylglutathione hydrolase-like"/>
    <property type="match status" value="1"/>
</dbReference>
<dbReference type="Pfam" id="PF16661">
    <property type="entry name" value="Lactamase_B_6"/>
    <property type="match status" value="1"/>
</dbReference>
<comment type="caution">
    <text evidence="15">The sequence shown here is derived from an EMBL/GenBank/DDBJ whole genome shotgun (WGS) entry which is preliminary data.</text>
</comment>
<comment type="subunit">
    <text evidence="12">Homodimer. Interacts with RNA polymerase (RNAP), interacts with the Spt4-Spt5 complex.</text>
</comment>
<dbReference type="InterPro" id="IPR050698">
    <property type="entry name" value="MBL"/>
</dbReference>
<feature type="binding site" evidence="12">
    <location>
        <position position="361"/>
    </location>
    <ligand>
        <name>Zn(2+)</name>
        <dbReference type="ChEBI" id="CHEBI:29105"/>
        <label>1</label>
    </ligand>
</feature>
<evidence type="ECO:0000256" key="8">
    <source>
        <dbReference type="ARBA" id="ARBA00022884"/>
    </source>
</evidence>
<dbReference type="GO" id="GO:0006353">
    <property type="term" value="P:DNA-templated transcription termination"/>
    <property type="evidence" value="ECO:0007669"/>
    <property type="project" value="UniProtKB-UniRule"/>
</dbReference>
<sequence>MTLPSDILDKNRKTLVELLLKEIPPELSLTSIEFEGPEIVLYVNNRQAIIRYLDTIKTIAKKIRKRVVVRASPDARLPPEEAKKRILELVPKDANVDPNSIVFDETLGEVWIKAEKPGAIVGKGNIIRHFILAETGWRPIPQRASPLESKMLNTIMSNLLKQSKYRLEFLRMVGERIHRDVIFKNNYVRITPLGGFMEVGRSAILVETKESRILLDLGINVGALNDPSKAYPILDLDAIRIDELDAVIITHSHLDHVGVAPLLYKYGYRGPTYMTKPTRELSAIMIQDLIRVARREGGDSLFGEKDLSTMILHTIPVEYDEVTDVAPDIKLTMYNAGHILGSAIVHLHIGMGLHNIVYTGDFKYTNTRLLDRAVDEFPRVETLIIESTYGATRQQSRQAAEQQLIEIVKRTIERRGVVLIPVFAVGRGQEIMIVLNEAIEKKIIPPVNIYIEGLINEVTAIHTEYPEYMSRGLRDAIYRGENPFTSDYFKIIEGDAGRPDIVEDRPSIIIATSGMLTGGPAVDYLRLIAGDERSSLVFVGYQAEGTLGRKIKDGMKEIPNVVEGKVEVLKIALEVHSIDGFSGHSDQAELVRYILNIKPKPRNIILNHGEANAIYTLAKLVSRAVRDPSSGYQGMPNIFTPSILDSINLTAPR</sequence>
<dbReference type="InterPro" id="IPR011108">
    <property type="entry name" value="RMMBL"/>
</dbReference>
<feature type="binding site" evidence="12">
    <location>
        <position position="255"/>
    </location>
    <ligand>
        <name>Zn(2+)</name>
        <dbReference type="ChEBI" id="CHEBI:29105"/>
        <label>2</label>
    </ligand>
</feature>
<evidence type="ECO:0000259" key="14">
    <source>
        <dbReference type="SMART" id="SM01027"/>
    </source>
</evidence>
<dbReference type="Gene3D" id="3.30.300.230">
    <property type="match status" value="1"/>
</dbReference>
<dbReference type="InterPro" id="IPR019975">
    <property type="entry name" value="aCPSF1"/>
</dbReference>
<dbReference type="SUPFAM" id="SSF56281">
    <property type="entry name" value="Metallo-hydrolase/oxidoreductase"/>
    <property type="match status" value="1"/>
</dbReference>
<dbReference type="Pfam" id="PF17214">
    <property type="entry name" value="KH_TffA"/>
    <property type="match status" value="1"/>
</dbReference>
<keyword evidence="3 12" id="KW-0479">Metal-binding</keyword>
<feature type="binding site" evidence="12">
    <location>
        <position position="608"/>
    </location>
    <ligand>
        <name>Zn(2+)</name>
        <dbReference type="ChEBI" id="CHEBI:29105"/>
        <label>2</label>
    </ligand>
</feature>
<feature type="binding site" evidence="12">
    <location>
        <position position="253"/>
    </location>
    <ligand>
        <name>Zn(2+)</name>
        <dbReference type="ChEBI" id="CHEBI:29105"/>
        <label>1</label>
    </ligand>
</feature>
<evidence type="ECO:0000256" key="11">
    <source>
        <dbReference type="ARBA" id="ARBA00023163"/>
    </source>
</evidence>
<feature type="binding site" evidence="12">
    <location>
        <position position="251"/>
    </location>
    <ligand>
        <name>Zn(2+)</name>
        <dbReference type="ChEBI" id="CHEBI:29105"/>
        <label>1</label>
    </ligand>
</feature>
<evidence type="ECO:0000256" key="10">
    <source>
        <dbReference type="ARBA" id="ARBA00023125"/>
    </source>
</evidence>
<keyword evidence="9 12" id="KW-0805">Transcription regulation</keyword>
<evidence type="ECO:0000256" key="4">
    <source>
        <dbReference type="ARBA" id="ARBA00022759"/>
    </source>
</evidence>
<dbReference type="AlphaFoldDB" id="A0A7J3XYQ9"/>
<name>A0A7J3XYQ9_9CREN</name>
<comment type="cofactor">
    <cofactor evidence="12">
        <name>Zn(2+)</name>
        <dbReference type="ChEBI" id="CHEBI:29105"/>
    </cofactor>
    <text evidence="12">Binds 2 Zn(2+) ions, which are required for nuclease activity.</text>
</comment>
<proteinExistence type="inferred from homology"/>
<evidence type="ECO:0000256" key="9">
    <source>
        <dbReference type="ARBA" id="ARBA00023015"/>
    </source>
</evidence>
<dbReference type="NCBIfam" id="TIGR03675">
    <property type="entry name" value="arCOG00543"/>
    <property type="match status" value="1"/>
</dbReference>
<dbReference type="PANTHER" id="PTHR11203">
    <property type="entry name" value="CLEAVAGE AND POLYADENYLATION SPECIFICITY FACTOR FAMILY MEMBER"/>
    <property type="match status" value="1"/>
</dbReference>
<keyword evidence="4 12" id="KW-0255">Endonuclease</keyword>
<dbReference type="HAMAP" id="MF_00870">
    <property type="entry name" value="FttA"/>
    <property type="match status" value="1"/>
</dbReference>
<dbReference type="GO" id="GO:0008270">
    <property type="term" value="F:zinc ion binding"/>
    <property type="evidence" value="ECO:0007669"/>
    <property type="project" value="UniProtKB-UniRule"/>
</dbReference>
<dbReference type="Pfam" id="PF10996">
    <property type="entry name" value="Beta-Casp"/>
    <property type="match status" value="1"/>
</dbReference>
<dbReference type="SMART" id="SM01027">
    <property type="entry name" value="Beta-Casp"/>
    <property type="match status" value="1"/>
</dbReference>
<comment type="similarity">
    <text evidence="12">Belongs to the metallo-beta-lactamase superfamily. RNA-metabolizing metallo-beta-lactamase-like family. FttA subfamily.</text>
</comment>
<dbReference type="Pfam" id="PF07521">
    <property type="entry name" value="RMMBL"/>
    <property type="match status" value="1"/>
</dbReference>
<evidence type="ECO:0000256" key="3">
    <source>
        <dbReference type="ARBA" id="ARBA00022723"/>
    </source>
</evidence>
<gene>
    <name evidence="12" type="primary">fttA</name>
    <name evidence="15" type="ORF">ENM60_03580</name>
</gene>
<evidence type="ECO:0000259" key="13">
    <source>
        <dbReference type="SMART" id="SM00849"/>
    </source>
</evidence>
<dbReference type="GO" id="GO:0003723">
    <property type="term" value="F:RNA binding"/>
    <property type="evidence" value="ECO:0007669"/>
    <property type="project" value="UniProtKB-UniRule"/>
</dbReference>
<reference evidence="15" key="1">
    <citation type="journal article" date="2020" name="mSystems">
        <title>Genome- and Community-Level Interaction Insights into Carbon Utilization and Element Cycling Functions of Hydrothermarchaeota in Hydrothermal Sediment.</title>
        <authorList>
            <person name="Zhou Z."/>
            <person name="Liu Y."/>
            <person name="Xu W."/>
            <person name="Pan J."/>
            <person name="Luo Z.H."/>
            <person name="Li M."/>
        </authorList>
    </citation>
    <scope>NUCLEOTIDE SEQUENCE [LARGE SCALE GENOMIC DNA]</scope>
    <source>
        <strain evidence="15">SpSt-110</strain>
    </source>
</reference>